<dbReference type="SUPFAM" id="SSF48008">
    <property type="entry name" value="GntR ligand-binding domain-like"/>
    <property type="match status" value="1"/>
</dbReference>
<dbReference type="Gene3D" id="1.20.120.530">
    <property type="entry name" value="GntR ligand-binding domain-like"/>
    <property type="match status" value="1"/>
</dbReference>
<dbReference type="Gene3D" id="1.10.10.10">
    <property type="entry name" value="Winged helix-like DNA-binding domain superfamily/Winged helix DNA-binding domain"/>
    <property type="match status" value="1"/>
</dbReference>
<evidence type="ECO:0000256" key="2">
    <source>
        <dbReference type="ARBA" id="ARBA00023125"/>
    </source>
</evidence>
<evidence type="ECO:0000259" key="4">
    <source>
        <dbReference type="PROSITE" id="PS50949"/>
    </source>
</evidence>
<dbReference type="Pfam" id="PF00392">
    <property type="entry name" value="GntR"/>
    <property type="match status" value="1"/>
</dbReference>
<gene>
    <name evidence="5" type="ORF">H6H00_20315</name>
</gene>
<protein>
    <submittedName>
        <fullName evidence="5">GntR family transcriptional regulator</fullName>
    </submittedName>
</protein>
<dbReference type="InterPro" id="IPR008920">
    <property type="entry name" value="TF_FadR/GntR_C"/>
</dbReference>
<dbReference type="EMBL" id="CP060131">
    <property type="protein sequence ID" value="QNG50564.1"/>
    <property type="molecule type" value="Genomic_DNA"/>
</dbReference>
<evidence type="ECO:0000256" key="3">
    <source>
        <dbReference type="ARBA" id="ARBA00023163"/>
    </source>
</evidence>
<sequence length="252" mass="27658">MIFPVRQEPVTHQLVVPGGRDATDVVHADLRRRILSGDIAPGSGLSQARIAKERLVSRGPVREAFRLLQREGLIEVEVNQRARVTDLSVEEVEHLYALRVSNETLALGLSVPRFSPSDLDELDRLVDAVAAAEGRGFDRWEALHHRFHMRLVSHAGQRMLSSTVLWAEHTGRYRKVYVGRDGSGWTLGAREHAELARLCRARDAPAAATLLARHLSRAGLALIASMDPAHEPALLRAAIRQALAAAEGGTPP</sequence>
<dbReference type="InterPro" id="IPR036390">
    <property type="entry name" value="WH_DNA-bd_sf"/>
</dbReference>
<keyword evidence="6" id="KW-1185">Reference proteome</keyword>
<keyword evidence="1" id="KW-0805">Transcription regulation</keyword>
<accession>A0A7G7MCQ3</accession>
<dbReference type="PANTHER" id="PTHR43537:SF41">
    <property type="entry name" value="TRANSCRIPTIONAL REGULATORY PROTEIN"/>
    <property type="match status" value="1"/>
</dbReference>
<dbReference type="SUPFAM" id="SSF46785">
    <property type="entry name" value="Winged helix' DNA-binding domain"/>
    <property type="match status" value="1"/>
</dbReference>
<keyword evidence="2" id="KW-0238">DNA-binding</keyword>
<keyword evidence="3" id="KW-0804">Transcription</keyword>
<feature type="domain" description="HTH gntR-type" evidence="4">
    <location>
        <begin position="20"/>
        <end position="87"/>
    </location>
</feature>
<dbReference type="GO" id="GO:0003700">
    <property type="term" value="F:DNA-binding transcription factor activity"/>
    <property type="evidence" value="ECO:0007669"/>
    <property type="project" value="InterPro"/>
</dbReference>
<reference evidence="5 6" key="1">
    <citation type="submission" date="2020-08" db="EMBL/GenBank/DDBJ databases">
        <authorList>
            <person name="Mo P."/>
        </authorList>
    </citation>
    <scope>NUCLEOTIDE SEQUENCE [LARGE SCALE GENOMIC DNA]</scope>
    <source>
        <strain evidence="5 6">CGMCC 4.1532</strain>
    </source>
</reference>
<evidence type="ECO:0000313" key="5">
    <source>
        <dbReference type="EMBL" id="QNG50564.1"/>
    </source>
</evidence>
<dbReference type="AlphaFoldDB" id="A0A7G7MCQ3"/>
<dbReference type="SMART" id="SM00345">
    <property type="entry name" value="HTH_GNTR"/>
    <property type="match status" value="1"/>
</dbReference>
<dbReference type="PANTHER" id="PTHR43537">
    <property type="entry name" value="TRANSCRIPTIONAL REGULATOR, GNTR FAMILY"/>
    <property type="match status" value="1"/>
</dbReference>
<dbReference type="InterPro" id="IPR011711">
    <property type="entry name" value="GntR_C"/>
</dbReference>
<dbReference type="PROSITE" id="PS50949">
    <property type="entry name" value="HTH_GNTR"/>
    <property type="match status" value="1"/>
</dbReference>
<dbReference type="Proteomes" id="UP000515728">
    <property type="component" value="Chromosome"/>
</dbReference>
<dbReference type="RefSeq" id="WP_185717326.1">
    <property type="nucleotide sequence ID" value="NZ_BAAAWI010000001.1"/>
</dbReference>
<dbReference type="GO" id="GO:0003677">
    <property type="term" value="F:DNA binding"/>
    <property type="evidence" value="ECO:0007669"/>
    <property type="project" value="UniProtKB-KW"/>
</dbReference>
<dbReference type="Pfam" id="PF07729">
    <property type="entry name" value="FCD"/>
    <property type="match status" value="1"/>
</dbReference>
<evidence type="ECO:0000256" key="1">
    <source>
        <dbReference type="ARBA" id="ARBA00023015"/>
    </source>
</evidence>
<dbReference type="SMART" id="SM00895">
    <property type="entry name" value="FCD"/>
    <property type="match status" value="1"/>
</dbReference>
<evidence type="ECO:0000313" key="6">
    <source>
        <dbReference type="Proteomes" id="UP000515728"/>
    </source>
</evidence>
<dbReference type="KEGG" id="ppel:H6H00_20315"/>
<proteinExistence type="predicted"/>
<dbReference type="InterPro" id="IPR000524">
    <property type="entry name" value="Tscrpt_reg_HTH_GntR"/>
</dbReference>
<name>A0A7G7MCQ3_9PSEU</name>
<dbReference type="InterPro" id="IPR036388">
    <property type="entry name" value="WH-like_DNA-bd_sf"/>
</dbReference>
<organism evidence="5 6">
    <name type="scientific">Pseudonocardia petroleophila</name>
    <dbReference type="NCBI Taxonomy" id="37331"/>
    <lineage>
        <taxon>Bacteria</taxon>
        <taxon>Bacillati</taxon>
        <taxon>Actinomycetota</taxon>
        <taxon>Actinomycetes</taxon>
        <taxon>Pseudonocardiales</taxon>
        <taxon>Pseudonocardiaceae</taxon>
        <taxon>Pseudonocardia</taxon>
    </lineage>
</organism>